<keyword evidence="2" id="KW-0812">Transmembrane</keyword>
<feature type="transmembrane region" description="Helical" evidence="2">
    <location>
        <begin position="6"/>
        <end position="23"/>
    </location>
</feature>
<reference evidence="3 4" key="1">
    <citation type="submission" date="2019-08" db="EMBL/GenBank/DDBJ databases">
        <authorList>
            <person name="Kuhnert P."/>
        </authorList>
    </citation>
    <scope>NUCLEOTIDE SEQUENCE [LARGE SCALE GENOMIC DNA]</scope>
    <source>
        <strain evidence="3 4">B36.5</strain>
    </source>
</reference>
<sequence length="104" mass="11531">MSIVYIILALLAVIPVLILLLIMRSKKLKKVQKELQCMNSAFDTIKKKVERLQKAQSEDKKITEEANEQRNTLKGTRDDGLVTRANSLFSNGVPDGTGCSTSGH</sequence>
<dbReference type="EMBL" id="CP042817">
    <property type="protein sequence ID" value="QEJ99474.1"/>
    <property type="molecule type" value="Genomic_DNA"/>
</dbReference>
<gene>
    <name evidence="3" type="ORF">FUT82_16725</name>
</gene>
<feature type="compositionally biased region" description="Basic and acidic residues" evidence="1">
    <location>
        <begin position="54"/>
        <end position="68"/>
    </location>
</feature>
<feature type="region of interest" description="Disordered" evidence="1">
    <location>
        <begin position="54"/>
        <end position="78"/>
    </location>
</feature>
<dbReference type="Proteomes" id="UP000323594">
    <property type="component" value="Chromosome"/>
</dbReference>
<evidence type="ECO:0000256" key="2">
    <source>
        <dbReference type="SAM" id="Phobius"/>
    </source>
</evidence>
<organism evidence="3 4">
    <name type="scientific">Treponema phagedenis</name>
    <dbReference type="NCBI Taxonomy" id="162"/>
    <lineage>
        <taxon>Bacteria</taxon>
        <taxon>Pseudomonadati</taxon>
        <taxon>Spirochaetota</taxon>
        <taxon>Spirochaetia</taxon>
        <taxon>Spirochaetales</taxon>
        <taxon>Treponemataceae</taxon>
        <taxon>Treponema</taxon>
    </lineage>
</organism>
<dbReference type="AlphaFoldDB" id="A0AAE6IW56"/>
<accession>A0AAE6IW56</accession>
<proteinExistence type="predicted"/>
<keyword evidence="2" id="KW-1133">Transmembrane helix</keyword>
<evidence type="ECO:0000313" key="3">
    <source>
        <dbReference type="EMBL" id="QEJ99474.1"/>
    </source>
</evidence>
<name>A0AAE6IW56_TREPH</name>
<dbReference type="RefSeq" id="WP_148879366.1">
    <property type="nucleotide sequence ID" value="NZ_CP042813.1"/>
</dbReference>
<evidence type="ECO:0000313" key="4">
    <source>
        <dbReference type="Proteomes" id="UP000323594"/>
    </source>
</evidence>
<protein>
    <submittedName>
        <fullName evidence="3">Uncharacterized protein</fullName>
    </submittedName>
</protein>
<keyword evidence="2" id="KW-0472">Membrane</keyword>
<evidence type="ECO:0000256" key="1">
    <source>
        <dbReference type="SAM" id="MobiDB-lite"/>
    </source>
</evidence>